<dbReference type="EMBL" id="CAUOFW020005136">
    <property type="protein sequence ID" value="CAK9168695.1"/>
    <property type="molecule type" value="Genomic_DNA"/>
</dbReference>
<name>A0ABC8TGW7_9AQUA</name>
<protein>
    <recommendedName>
        <fullName evidence="4">Protein APEM9</fullName>
    </recommendedName>
</protein>
<keyword evidence="1" id="KW-1133">Transmembrane helix</keyword>
<dbReference type="InterPro" id="IPR034571">
    <property type="entry name" value="APEM9"/>
</dbReference>
<reference evidence="2 3" key="1">
    <citation type="submission" date="2024-02" db="EMBL/GenBank/DDBJ databases">
        <authorList>
            <person name="Vignale AGUSTIN F."/>
            <person name="Sosa J E."/>
            <person name="Modenutti C."/>
        </authorList>
    </citation>
    <scope>NUCLEOTIDE SEQUENCE [LARGE SCALE GENOMIC DNA]</scope>
</reference>
<comment type="caution">
    <text evidence="2">The sequence shown here is derived from an EMBL/GenBank/DDBJ whole genome shotgun (WGS) entry which is preliminary data.</text>
</comment>
<dbReference type="AlphaFoldDB" id="A0ABC8TGW7"/>
<accession>A0ABC8TGW7</accession>
<evidence type="ECO:0008006" key="4">
    <source>
        <dbReference type="Google" id="ProtNLM"/>
    </source>
</evidence>
<dbReference type="PANTHER" id="PTHR36361">
    <property type="entry name" value="PROTEIN APEM9"/>
    <property type="match status" value="1"/>
</dbReference>
<keyword evidence="1" id="KW-0812">Transmembrane</keyword>
<evidence type="ECO:0000313" key="3">
    <source>
        <dbReference type="Proteomes" id="UP001642360"/>
    </source>
</evidence>
<dbReference type="PANTHER" id="PTHR36361:SF1">
    <property type="entry name" value="PROTEIN APEM9"/>
    <property type="match status" value="1"/>
</dbReference>
<evidence type="ECO:0000256" key="1">
    <source>
        <dbReference type="SAM" id="Phobius"/>
    </source>
</evidence>
<keyword evidence="1" id="KW-0472">Membrane</keyword>
<feature type="transmembrane region" description="Helical" evidence="1">
    <location>
        <begin position="278"/>
        <end position="297"/>
    </location>
</feature>
<sequence length="349" mass="39766">MMGIWEEIDRSESCLVCCMFEEAASLASSIIRRLYENKCMEGSEKNELSEMLESAGMVLVQSFKELGRTVEILKELKLLFGFASAIPVQVFLTGVCFQITEGPASGVREFLEEFLSSWRYVDQRHYVLASAEAKVAYVEGCDGQLVLEVDEYMKVVEVYVVTLLVKIINDLDFAISWVEESAIPEEKRQELLRRLHSIYANNRFQASVSPMLADECENPSASLKELNIYEGSQKALETRDPSDVQSDAKQALLKLSRHNIPRCWWFRTITLKFGNGRWVISNGNMLLGCLIFLMYYLMRRKQASLKRTLRKQASSIKKALGDLWQLAFSYQVNPLAAVQPLPPAMPRSR</sequence>
<organism evidence="2 3">
    <name type="scientific">Ilex paraguariensis</name>
    <name type="common">yerba mate</name>
    <dbReference type="NCBI Taxonomy" id="185542"/>
    <lineage>
        <taxon>Eukaryota</taxon>
        <taxon>Viridiplantae</taxon>
        <taxon>Streptophyta</taxon>
        <taxon>Embryophyta</taxon>
        <taxon>Tracheophyta</taxon>
        <taxon>Spermatophyta</taxon>
        <taxon>Magnoliopsida</taxon>
        <taxon>eudicotyledons</taxon>
        <taxon>Gunneridae</taxon>
        <taxon>Pentapetalae</taxon>
        <taxon>asterids</taxon>
        <taxon>campanulids</taxon>
        <taxon>Aquifoliales</taxon>
        <taxon>Aquifoliaceae</taxon>
        <taxon>Ilex</taxon>
    </lineage>
</organism>
<dbReference type="Proteomes" id="UP001642360">
    <property type="component" value="Unassembled WGS sequence"/>
</dbReference>
<evidence type="ECO:0000313" key="2">
    <source>
        <dbReference type="EMBL" id="CAK9168695.1"/>
    </source>
</evidence>
<gene>
    <name evidence="2" type="ORF">ILEXP_LOCUS38105</name>
</gene>
<proteinExistence type="predicted"/>
<keyword evidence="3" id="KW-1185">Reference proteome</keyword>